<feature type="transmembrane region" description="Helical" evidence="7">
    <location>
        <begin position="309"/>
        <end position="329"/>
    </location>
</feature>
<name>A0A5C8GKY2_9BACT</name>
<gene>
    <name evidence="8" type="ORF">ETF27_03785</name>
</gene>
<dbReference type="GO" id="GO:0016020">
    <property type="term" value="C:membrane"/>
    <property type="evidence" value="ECO:0007669"/>
    <property type="project" value="UniProtKB-SubCell"/>
</dbReference>
<evidence type="ECO:0000313" key="9">
    <source>
        <dbReference type="Proteomes" id="UP000321612"/>
    </source>
</evidence>
<accession>A0A5C8GKY2</accession>
<dbReference type="EMBL" id="SDIK01000022">
    <property type="protein sequence ID" value="TXJ62689.1"/>
    <property type="molecule type" value="Genomic_DNA"/>
</dbReference>
<proteinExistence type="inferred from homology"/>
<dbReference type="AlphaFoldDB" id="A0A5C8GKY2"/>
<keyword evidence="4 7" id="KW-0812">Transmembrane</keyword>
<evidence type="ECO:0000256" key="6">
    <source>
        <dbReference type="ARBA" id="ARBA00023136"/>
    </source>
</evidence>
<dbReference type="InterPro" id="IPR004752">
    <property type="entry name" value="AmpG_permease/AT-1"/>
</dbReference>
<organism evidence="8 9">
    <name type="scientific">Prevotella brunnea</name>
    <dbReference type="NCBI Taxonomy" id="2508867"/>
    <lineage>
        <taxon>Bacteria</taxon>
        <taxon>Pseudomonadati</taxon>
        <taxon>Bacteroidota</taxon>
        <taxon>Bacteroidia</taxon>
        <taxon>Bacteroidales</taxon>
        <taxon>Prevotellaceae</taxon>
        <taxon>Prevotella</taxon>
    </lineage>
</organism>
<evidence type="ECO:0000256" key="1">
    <source>
        <dbReference type="ARBA" id="ARBA00004141"/>
    </source>
</evidence>
<dbReference type="Pfam" id="PF03092">
    <property type="entry name" value="BT1"/>
    <property type="match status" value="1"/>
</dbReference>
<keyword evidence="5 7" id="KW-1133">Transmembrane helix</keyword>
<dbReference type="Proteomes" id="UP000321612">
    <property type="component" value="Unassembled WGS sequence"/>
</dbReference>
<feature type="transmembrane region" description="Helical" evidence="7">
    <location>
        <begin position="179"/>
        <end position="198"/>
    </location>
</feature>
<sequence length="430" mass="47863">MRYKNEKTLNTNRSASPWAWVPTLYFVEGLPNVAVTLLSIVLYRQMGLTDAEITFYTSWFYLPWVIKPLWSPFLDILKTKRWWIVAMQTLLGAAFAGVAFTVNTSWWLQGSICFFWLLAFSSATHDVGADGFYMLGLKEHEQAFFVGIRSTFFRVSWIVGKGGLVALAGVLQETMGIQLSWSLIFYALAALFIGMSLYHEFILPKPAEDAERGNLDAAGLLREFGATFVSFFQKKQIWAAVAFMLLFRLPEALLNPVSPLFLQAPTKDGGLQLSLESFGMVNGTVGVIGLLLGGILGGMAASKGGLKKWLWPMTFAITLPNAAYVYLGFEMPASLVLVSLAIFIENFGYGFGFSAYMLFMIYFSQGSHKTSHYALCTGFMALSMMLPGFFAGALADRVGYEWFFILVMVSCIFPFLVASKLKIDSEFGKE</sequence>
<dbReference type="InterPro" id="IPR036259">
    <property type="entry name" value="MFS_trans_sf"/>
</dbReference>
<protein>
    <submittedName>
        <fullName evidence="8">AmpG family muropeptide MFS transporter</fullName>
    </submittedName>
</protein>
<keyword evidence="9" id="KW-1185">Reference proteome</keyword>
<evidence type="ECO:0000256" key="3">
    <source>
        <dbReference type="ARBA" id="ARBA00022448"/>
    </source>
</evidence>
<evidence type="ECO:0000256" key="2">
    <source>
        <dbReference type="ARBA" id="ARBA00007015"/>
    </source>
</evidence>
<feature type="transmembrane region" description="Helical" evidence="7">
    <location>
        <begin position="335"/>
        <end position="361"/>
    </location>
</feature>
<comment type="similarity">
    <text evidence="2">Belongs to the major facilitator superfamily. Folate-biopterin transporter (TC 2.A.71) family.</text>
</comment>
<reference evidence="9" key="1">
    <citation type="submission" date="2019-05" db="EMBL/GenBank/DDBJ databases">
        <title>Prevotella brunnea sp. nov., isolated from a wound of a patient.</title>
        <authorList>
            <person name="Buhl M."/>
        </authorList>
    </citation>
    <scope>NUCLEOTIDE SEQUENCE [LARGE SCALE GENOMIC DNA]</scope>
    <source>
        <strain evidence="9">A2672</strain>
    </source>
</reference>
<feature type="transmembrane region" description="Helical" evidence="7">
    <location>
        <begin position="373"/>
        <end position="394"/>
    </location>
</feature>
<keyword evidence="6 7" id="KW-0472">Membrane</keyword>
<dbReference type="SUPFAM" id="SSF103473">
    <property type="entry name" value="MFS general substrate transporter"/>
    <property type="match status" value="1"/>
</dbReference>
<dbReference type="PANTHER" id="PTHR12778:SF10">
    <property type="entry name" value="MAJOR FACILITATOR SUPERFAMILY DOMAIN-CONTAINING PROTEIN 3"/>
    <property type="match status" value="1"/>
</dbReference>
<comment type="subcellular location">
    <subcellularLocation>
        <location evidence="1">Membrane</location>
        <topology evidence="1">Multi-pass membrane protein</topology>
    </subcellularLocation>
</comment>
<keyword evidence="3" id="KW-0813">Transport</keyword>
<feature type="transmembrane region" description="Helical" evidence="7">
    <location>
        <begin position="53"/>
        <end position="70"/>
    </location>
</feature>
<dbReference type="Gene3D" id="1.20.1250.20">
    <property type="entry name" value="MFS general substrate transporter like domains"/>
    <property type="match status" value="2"/>
</dbReference>
<feature type="transmembrane region" description="Helical" evidence="7">
    <location>
        <begin position="277"/>
        <end position="297"/>
    </location>
</feature>
<evidence type="ECO:0000256" key="4">
    <source>
        <dbReference type="ARBA" id="ARBA00022692"/>
    </source>
</evidence>
<feature type="transmembrane region" description="Helical" evidence="7">
    <location>
        <begin position="82"/>
        <end position="100"/>
    </location>
</feature>
<dbReference type="OrthoDB" id="9787815at2"/>
<comment type="caution">
    <text evidence="8">The sequence shown here is derived from an EMBL/GenBank/DDBJ whole genome shotgun (WGS) entry which is preliminary data.</text>
</comment>
<evidence type="ECO:0000256" key="7">
    <source>
        <dbReference type="SAM" id="Phobius"/>
    </source>
</evidence>
<evidence type="ECO:0000256" key="5">
    <source>
        <dbReference type="ARBA" id="ARBA00022989"/>
    </source>
</evidence>
<dbReference type="PANTHER" id="PTHR12778">
    <property type="entry name" value="SOLUTE CARRIER FAMILY 33 ACETYL-COA TRANSPORTER -RELATED"/>
    <property type="match status" value="1"/>
</dbReference>
<dbReference type="RefSeq" id="WP_130828432.1">
    <property type="nucleotide sequence ID" value="NZ_SDIK01000022.1"/>
</dbReference>
<feature type="transmembrane region" description="Helical" evidence="7">
    <location>
        <begin position="20"/>
        <end position="41"/>
    </location>
</feature>
<feature type="transmembrane region" description="Helical" evidence="7">
    <location>
        <begin position="237"/>
        <end position="257"/>
    </location>
</feature>
<evidence type="ECO:0000313" key="8">
    <source>
        <dbReference type="EMBL" id="TXJ62689.1"/>
    </source>
</evidence>
<feature type="transmembrane region" description="Helical" evidence="7">
    <location>
        <begin position="400"/>
        <end position="419"/>
    </location>
</feature>
<dbReference type="InterPro" id="IPR039309">
    <property type="entry name" value="BT1"/>
</dbReference>